<dbReference type="AlphaFoldDB" id="A0AAE7BQS1"/>
<dbReference type="Proteomes" id="UP000463931">
    <property type="component" value="Chromosome"/>
</dbReference>
<sequence>MNDLIQKYIKYCEKHEWTPYLTGIILGVLLIPIIPWVNNFIDDMIGVLSVSIIMFIGGFITLIAKIFRL</sequence>
<evidence type="ECO:0000313" key="2">
    <source>
        <dbReference type="Proteomes" id="UP000463931"/>
    </source>
</evidence>
<reference evidence="1 2" key="1">
    <citation type="journal article" date="2019" name="Nat. Med.">
        <title>Preventing dysbiosis of the neonatal mouse intestinal microbiome protects against late-onset sepsis.</title>
        <authorList>
            <person name="Singer J.R."/>
            <person name="Blosser E.G."/>
            <person name="Zindl C.L."/>
            <person name="Silberger D.J."/>
            <person name="Conlan S."/>
            <person name="Laufer V.A."/>
            <person name="DiToro D."/>
            <person name="Deming C."/>
            <person name="Kumar R."/>
            <person name="Morrow C.D."/>
            <person name="Segre J.A."/>
            <person name="Gray M.J."/>
            <person name="Randolph D.A."/>
            <person name="Weaver C.T."/>
        </authorList>
    </citation>
    <scope>NUCLEOTIDE SEQUENCE [LARGE SCALE GENOMIC DNA]</scope>
    <source>
        <strain evidence="1 2">V10</strain>
    </source>
</reference>
<dbReference type="RefSeq" id="WP_148458266.1">
    <property type="nucleotide sequence ID" value="NZ_CABIVU010000012.1"/>
</dbReference>
<organism evidence="1 2">
    <name type="scientific">Ligilactobacillus murinus</name>
    <dbReference type="NCBI Taxonomy" id="1622"/>
    <lineage>
        <taxon>Bacteria</taxon>
        <taxon>Bacillati</taxon>
        <taxon>Bacillota</taxon>
        <taxon>Bacilli</taxon>
        <taxon>Lactobacillales</taxon>
        <taxon>Lactobacillaceae</taxon>
        <taxon>Ligilactobacillus</taxon>
    </lineage>
</organism>
<protein>
    <submittedName>
        <fullName evidence="1">Uncharacterized protein</fullName>
    </submittedName>
</protein>
<accession>A0AAE7BQS1</accession>
<dbReference type="EMBL" id="CP040852">
    <property type="protein sequence ID" value="QIA90501.1"/>
    <property type="molecule type" value="Genomic_DNA"/>
</dbReference>
<evidence type="ECO:0000313" key="1">
    <source>
        <dbReference type="EMBL" id="QIA90501.1"/>
    </source>
</evidence>
<proteinExistence type="predicted"/>
<gene>
    <name evidence="1" type="ORF">FEE40_10230</name>
</gene>
<name>A0AAE7BQS1_9LACO</name>